<accession>A0ABS4U3E0</accession>
<proteinExistence type="predicted"/>
<dbReference type="Pfam" id="PF03435">
    <property type="entry name" value="Sacchrp_dh_NADP"/>
    <property type="match status" value="1"/>
</dbReference>
<evidence type="ECO:0000259" key="1">
    <source>
        <dbReference type="Pfam" id="PF03435"/>
    </source>
</evidence>
<sequence>MTWMVYGANGYTGELVARLAVRRGERPVLAGRNPKVRELAGELGLEYRIFDLSKASQHLDGVDAVAHCAGPFSATSKPMVDACLATGTHYLDVTGEIDVYEAIFARSEEAADKGVVLLPGAGFDVVPSDCLAAMLAGALPGATHLKLAFLAGGGLSGGTLRTTVEGMGTGGQARVDGKIVTVPIGHSTPTAFFASGPKTVLSLPWGDVSTAYRSTGIPNITTHIYLPIPAVFLGRGQQLFAPVMKTALAQRIGKSIVGLISGPGEKRRAGSRAEFWGEVRDADGRTATATLTTPNSYSITADAVVRIATQIGSVKPGAQTPATAFGAAFLKELDGVTVGAVTVIS</sequence>
<gene>
    <name evidence="2" type="ORF">JOF56_011573</name>
</gene>
<protein>
    <submittedName>
        <fullName evidence="2">Saccharopine dehydrogenase (NAD+, L-lysine-forming)</fullName>
        <ecNumber evidence="2">1.5.1.7</ecNumber>
    </submittedName>
</protein>
<dbReference type="EMBL" id="JAGINW010000001">
    <property type="protein sequence ID" value="MBP2331188.1"/>
    <property type="molecule type" value="Genomic_DNA"/>
</dbReference>
<dbReference type="EC" id="1.5.1.7" evidence="2"/>
<reference evidence="2 3" key="1">
    <citation type="submission" date="2021-03" db="EMBL/GenBank/DDBJ databases">
        <title>Sequencing the genomes of 1000 actinobacteria strains.</title>
        <authorList>
            <person name="Klenk H.-P."/>
        </authorList>
    </citation>
    <scope>NUCLEOTIDE SEQUENCE [LARGE SCALE GENOMIC DNA]</scope>
    <source>
        <strain evidence="2 3">DSM 46670</strain>
    </source>
</reference>
<comment type="caution">
    <text evidence="2">The sequence shown here is derived from an EMBL/GenBank/DDBJ whole genome shotgun (WGS) entry which is preliminary data.</text>
</comment>
<keyword evidence="3" id="KW-1185">Reference proteome</keyword>
<dbReference type="GO" id="GO:0004754">
    <property type="term" value="F:saccharopine dehydrogenase (NAD+, L-lysine-forming) activity"/>
    <property type="evidence" value="ECO:0007669"/>
    <property type="project" value="UniProtKB-EC"/>
</dbReference>
<dbReference type="PANTHER" id="PTHR43781">
    <property type="entry name" value="SACCHAROPINE DEHYDROGENASE"/>
    <property type="match status" value="1"/>
</dbReference>
<keyword evidence="2" id="KW-0560">Oxidoreductase</keyword>
<feature type="domain" description="Saccharopine dehydrogenase NADP binding" evidence="1">
    <location>
        <begin position="4"/>
        <end position="117"/>
    </location>
</feature>
<dbReference type="Proteomes" id="UP001519332">
    <property type="component" value="Unassembled WGS sequence"/>
</dbReference>
<dbReference type="PANTHER" id="PTHR43781:SF1">
    <property type="entry name" value="SACCHAROPINE DEHYDROGENASE"/>
    <property type="match status" value="1"/>
</dbReference>
<dbReference type="InterPro" id="IPR036291">
    <property type="entry name" value="NAD(P)-bd_dom_sf"/>
</dbReference>
<organism evidence="2 3">
    <name type="scientific">Kibdelosporangium banguiense</name>
    <dbReference type="NCBI Taxonomy" id="1365924"/>
    <lineage>
        <taxon>Bacteria</taxon>
        <taxon>Bacillati</taxon>
        <taxon>Actinomycetota</taxon>
        <taxon>Actinomycetes</taxon>
        <taxon>Pseudonocardiales</taxon>
        <taxon>Pseudonocardiaceae</taxon>
        <taxon>Kibdelosporangium</taxon>
    </lineage>
</organism>
<evidence type="ECO:0000313" key="2">
    <source>
        <dbReference type="EMBL" id="MBP2331188.1"/>
    </source>
</evidence>
<dbReference type="Gene3D" id="3.40.50.720">
    <property type="entry name" value="NAD(P)-binding Rossmann-like Domain"/>
    <property type="match status" value="1"/>
</dbReference>
<dbReference type="InterPro" id="IPR005097">
    <property type="entry name" value="Sacchrp_dh_NADP-bd"/>
</dbReference>
<name>A0ABS4U3E0_9PSEU</name>
<dbReference type="RefSeq" id="WP_209647810.1">
    <property type="nucleotide sequence ID" value="NZ_JAGINW010000001.1"/>
</dbReference>
<dbReference type="SUPFAM" id="SSF51735">
    <property type="entry name" value="NAD(P)-binding Rossmann-fold domains"/>
    <property type="match status" value="1"/>
</dbReference>
<evidence type="ECO:0000313" key="3">
    <source>
        <dbReference type="Proteomes" id="UP001519332"/>
    </source>
</evidence>